<dbReference type="GO" id="GO:0004715">
    <property type="term" value="F:non-membrane spanning protein tyrosine kinase activity"/>
    <property type="evidence" value="ECO:0007669"/>
    <property type="project" value="UniProtKB-EC"/>
</dbReference>
<keyword evidence="4" id="KW-0813">Transport</keyword>
<evidence type="ECO:0000256" key="9">
    <source>
        <dbReference type="ARBA" id="ARBA00022781"/>
    </source>
</evidence>
<evidence type="ECO:0000256" key="16">
    <source>
        <dbReference type="PROSITE-ProRule" id="PRU10141"/>
    </source>
</evidence>
<dbReference type="Pfam" id="PF01991">
    <property type="entry name" value="vATP-synt_E"/>
    <property type="match status" value="1"/>
</dbReference>
<comment type="subcellular location">
    <subcellularLocation>
        <location evidence="1">Nucleus</location>
    </subcellularLocation>
</comment>
<dbReference type="PROSITE" id="PS00108">
    <property type="entry name" value="PROTEIN_KINASE_ST"/>
    <property type="match status" value="1"/>
</dbReference>
<dbReference type="InterPro" id="IPR038495">
    <property type="entry name" value="ATPase_E_C"/>
</dbReference>
<reference evidence="21 22" key="1">
    <citation type="submission" date="2019-01" db="EMBL/GenBank/DDBJ databases">
        <title>Draft Genome and Complete Hox-Cluster Characterization of the Sterlet Sturgeon (Acipenser ruthenus).</title>
        <authorList>
            <person name="Wei Q."/>
        </authorList>
    </citation>
    <scope>NUCLEOTIDE SEQUENCE [LARGE SCALE GENOMIC DNA]</scope>
    <source>
        <strain evidence="21">WHYD16114868_AA</strain>
        <tissue evidence="21">Blood</tissue>
    </source>
</reference>
<keyword evidence="8 21" id="KW-0418">Kinase</keyword>
<dbReference type="Proteomes" id="UP000289886">
    <property type="component" value="Unassembled WGS sequence"/>
</dbReference>
<dbReference type="EMBL" id="SCEB01214784">
    <property type="protein sequence ID" value="RXM33212.1"/>
    <property type="molecule type" value="Genomic_DNA"/>
</dbReference>
<dbReference type="InterPro" id="IPR010479">
    <property type="entry name" value="BID"/>
</dbReference>
<evidence type="ECO:0000256" key="14">
    <source>
        <dbReference type="ARBA" id="ARBA00023242"/>
    </source>
</evidence>
<feature type="binding site" evidence="16">
    <location>
        <position position="238"/>
    </location>
    <ligand>
        <name>ATP</name>
        <dbReference type="ChEBI" id="CHEBI:30616"/>
    </ligand>
</feature>
<dbReference type="GO" id="GO:0033178">
    <property type="term" value="C:proton-transporting two-sector ATPase complex, catalytic domain"/>
    <property type="evidence" value="ECO:0007669"/>
    <property type="project" value="InterPro"/>
</dbReference>
<evidence type="ECO:0000256" key="5">
    <source>
        <dbReference type="ARBA" id="ARBA00022679"/>
    </source>
</evidence>
<dbReference type="GO" id="GO:0046872">
    <property type="term" value="F:metal ion binding"/>
    <property type="evidence" value="ECO:0007669"/>
    <property type="project" value="UniProtKB-KW"/>
</dbReference>
<keyword evidence="7 16" id="KW-0547">Nucleotide-binding</keyword>
<dbReference type="PROSITE" id="PS00107">
    <property type="entry name" value="PROTEIN_KINASE_ATP"/>
    <property type="match status" value="1"/>
</dbReference>
<dbReference type="Gene3D" id="1.10.437.10">
    <property type="entry name" value="Blc2-like"/>
    <property type="match status" value="1"/>
</dbReference>
<dbReference type="InterPro" id="IPR001214">
    <property type="entry name" value="SET_dom"/>
</dbReference>
<evidence type="ECO:0000313" key="22">
    <source>
        <dbReference type="Proteomes" id="UP000289886"/>
    </source>
</evidence>
<dbReference type="SMART" id="SM00220">
    <property type="entry name" value="S_TKc"/>
    <property type="match status" value="1"/>
</dbReference>
<evidence type="ECO:0000256" key="1">
    <source>
        <dbReference type="ARBA" id="ARBA00004123"/>
    </source>
</evidence>
<evidence type="ECO:0000256" key="17">
    <source>
        <dbReference type="SAM" id="MobiDB-lite"/>
    </source>
</evidence>
<dbReference type="InterPro" id="IPR000719">
    <property type="entry name" value="Prot_kinase_dom"/>
</dbReference>
<dbReference type="GO" id="GO:0046961">
    <property type="term" value="F:proton-transporting ATPase activity, rotational mechanism"/>
    <property type="evidence" value="ECO:0007669"/>
    <property type="project" value="InterPro"/>
</dbReference>
<evidence type="ECO:0000256" key="13">
    <source>
        <dbReference type="ARBA" id="ARBA00023137"/>
    </source>
</evidence>
<evidence type="ECO:0000313" key="21">
    <source>
        <dbReference type="EMBL" id="RXM33212.1"/>
    </source>
</evidence>
<dbReference type="Gene3D" id="3.30.200.20">
    <property type="entry name" value="Phosphorylase Kinase, domain 1"/>
    <property type="match status" value="1"/>
</dbReference>
<evidence type="ECO:0000256" key="4">
    <source>
        <dbReference type="ARBA" id="ARBA00022448"/>
    </source>
</evidence>
<evidence type="ECO:0000256" key="6">
    <source>
        <dbReference type="ARBA" id="ARBA00022723"/>
    </source>
</evidence>
<dbReference type="InterPro" id="IPR044068">
    <property type="entry name" value="CB"/>
</dbReference>
<keyword evidence="9" id="KW-0375">Hydrogen ion transport</keyword>
<dbReference type="Pfam" id="PF00069">
    <property type="entry name" value="Pkinase"/>
    <property type="match status" value="1"/>
</dbReference>
<sequence>MSSIRFGSSIIQQLSFSSGGEEDSCDSSVDDWSSRENSPKAGWRMTKECQSPRASENKEGLAASPCTPRGSRTPTRDCHGTPTSDCHGTPLHYATWRKLRLCDSPNTPKSLLSKARVNSSSKFCRGPRLLRFTARADPAPSARIPSVNVNPFTPEPFKKPSERHKRKSMEDEDEEGRDDHKRSDQEDVSLPSKRFALHENMVSRYETEFLELERIGAGEFGAVYKCVKRLDGCLYAIKRSKRPLAGSTDEQLALREVYAHAVLGHHPHVVRYYSAWAEEDHMLIQNEYCNGGSLQDAIAGNAVKGRFFLEPELKEILLQVSMGLKYIHSSHLVHLDIKPSNIFVCRRAVPTSHLRGEDGESEEEDSEDYATDVVYKIGDLGHVASTTSPHVEEGDIRFLASEILQEDYSHLHKADIFALGLTVILAAGAESLPKNGEEWHQLRRGSLPTIPQELSMELHNLLKMLIHSDVSLRPSASGLCRHPVLRRGTGKTAAQLLEELKVEKFRTAMLERELKEARLAASSPPKDPRYIRHANRQHDSAPRQGGRVIDVGVARQIAANLIEIADQLDQSVVSRASGHLARRMQNRISQDWTSLLSSEVERLMRQGIPGLQQFPQEKVMLTLTMVLVQNIGVHAPTLLRSFFSTAVQYINENLQNFIRDQGGWIKHMMAFIEQEANEKAEEIDAKAEEEFNIEKGRLVQTQRLKIMEYYEKKEKQIEQQKKINSQSKAYRPLPLSIPTGDEIRCEGDTVKMMYDLLNEARQRLGKIAKDPVRYATLLEGLVLQGFYQLLEPSVVIRCRKQDLPMVKAAVQKNIPIFKAAVKKDINVRIDQDNFLPPEISGGVEIYNANGKIRVANTLESRLDLMAQQRTASSAILIFMVIYERRKSKRDPLVCRFCLKLQDRLTTHLQRVCMKRCTKEQIENEVDKARASITKHLWEGRVYEFSELRDIITKDEELANLIQLLESRGCFVRNKPSATMAGQTVPQQAVVLPTASTQEDMEEDMDTVEPQDPLFSPETGIRWEGKLRKTMKEHGLYEKHNTDSDLLSGFKKYLRDDHGIPNCKQEVDNVARFLYFMDPQEPGLQFVRDMEKTRSFFTKLSHIGLKKQTVANYLKNLKRFLRYIIYNTTLRSTDTLLHRDCRAYRSDLGDFQKSIGKQMSKEITGKRYTQMAKSSQTPQDCLRILHVAKKDFLEAIAKGTLNEELDTSQSLLILYYLQSLLMLKHLQRAGVVKNMKVSEWVKREECVLTTGGDRSRFFVIAAKVHKTATQQVATFSLNEEEQHWFHIYFTQIRTRFLNSLLMAEDDPANDKFFISTSGNPIYNPSNDMMRLHKKYNVPNVTGQVARHTFETAPKCGFTNEEKSIIADYLAHTTATSEKHNRYGQPENICRAATLLSKLARVGDSSRSDAESALSSTHTRSVATSGTCPEMSELDTLNLFIQQHPVSLEGETPKGKIRKVITGVHDRQCCDKWREMQEKMRIDYVLAYFPRRQPSSHQIVKYIEKQGWQNNKPSVEKITELWQPQEAQESIKDNKHIKKLVKSQKWKGLLVTDDGDKGRRVVTTRKFRKGEVVCDYHGTIVTAAEGKEMMKTLSKEEMGCFFFFKNSQGKKLCMHAQTFPCHCHPDRDTFGRQTNHSRKRKNLHPEVHKMDLGGKKEYVILFTALKDLDVNAELLLDYGIGRKSFLGEGRDLVGLEG</sequence>
<dbReference type="GO" id="GO:0005737">
    <property type="term" value="C:cytoplasm"/>
    <property type="evidence" value="ECO:0007669"/>
    <property type="project" value="InterPro"/>
</dbReference>
<dbReference type="GO" id="GO:0043065">
    <property type="term" value="P:positive regulation of apoptotic process"/>
    <property type="evidence" value="ECO:0007669"/>
    <property type="project" value="InterPro"/>
</dbReference>
<feature type="domain" description="Protein kinase" evidence="18">
    <location>
        <begin position="209"/>
        <end position="485"/>
    </location>
</feature>
<keyword evidence="12" id="KW-0406">Ion transport</keyword>
<dbReference type="EC" id="2.7.10.2" evidence="3"/>
<dbReference type="SUPFAM" id="SSF82199">
    <property type="entry name" value="SET domain"/>
    <property type="match status" value="1"/>
</dbReference>
<evidence type="ECO:0000256" key="10">
    <source>
        <dbReference type="ARBA" id="ARBA00022840"/>
    </source>
</evidence>
<dbReference type="PROSITE" id="PS50011">
    <property type="entry name" value="PROTEIN_KINASE_DOM"/>
    <property type="match status" value="1"/>
</dbReference>
<dbReference type="InterPro" id="IPR002842">
    <property type="entry name" value="ATPase_V1_Esu"/>
</dbReference>
<dbReference type="InterPro" id="IPR011009">
    <property type="entry name" value="Kinase-like_dom_sf"/>
</dbReference>
<dbReference type="PROSITE" id="PS51900">
    <property type="entry name" value="CB"/>
    <property type="match status" value="1"/>
</dbReference>
<dbReference type="InterPro" id="IPR008271">
    <property type="entry name" value="Ser/Thr_kinase_AS"/>
</dbReference>
<keyword evidence="22" id="KW-1185">Reference proteome</keyword>
<feature type="region of interest" description="Disordered" evidence="17">
    <location>
        <begin position="15"/>
        <end position="84"/>
    </location>
</feature>
<evidence type="ECO:0000259" key="20">
    <source>
        <dbReference type="PROSITE" id="PS51900"/>
    </source>
</evidence>
<feature type="domain" description="Core-binding (CB)" evidence="20">
    <location>
        <begin position="1040"/>
        <end position="1124"/>
    </location>
</feature>
<feature type="compositionally biased region" description="Polar residues" evidence="17">
    <location>
        <begin position="1415"/>
        <end position="1425"/>
    </location>
</feature>
<dbReference type="Gene3D" id="2.170.270.10">
    <property type="entry name" value="SET domain"/>
    <property type="match status" value="1"/>
</dbReference>
<dbReference type="FunFam" id="3.30.2320.30:FF:000001">
    <property type="entry name" value="V-type proton atpase subunit e 1"/>
    <property type="match status" value="1"/>
</dbReference>
<dbReference type="PROSITE" id="PS50280">
    <property type="entry name" value="SET"/>
    <property type="match status" value="1"/>
</dbReference>
<protein>
    <recommendedName>
        <fullName evidence="3">non-specific protein-tyrosine kinase</fullName>
        <ecNumber evidence="3">2.7.10.2</ecNumber>
    </recommendedName>
</protein>
<dbReference type="FunFam" id="1.10.510.10:FF:000217">
    <property type="entry name" value="Wee1-like protein kinase"/>
    <property type="match status" value="1"/>
</dbReference>
<keyword evidence="13" id="KW-0829">Tyrosine-protein kinase</keyword>
<feature type="domain" description="SET" evidence="19">
    <location>
        <begin position="1545"/>
        <end position="1677"/>
    </location>
</feature>
<evidence type="ECO:0000259" key="19">
    <source>
        <dbReference type="PROSITE" id="PS50280"/>
    </source>
</evidence>
<dbReference type="InterPro" id="IPR017441">
    <property type="entry name" value="Protein_kinase_ATP_BS"/>
</dbReference>
<dbReference type="FunFam" id="3.30.200.20:FF:000115">
    <property type="entry name" value="Wee1-like kinase 2"/>
    <property type="match status" value="1"/>
</dbReference>
<keyword evidence="6" id="KW-0479">Metal-binding</keyword>
<comment type="caution">
    <text evidence="21">The sequence shown here is derived from an EMBL/GenBank/DDBJ whole genome shotgun (WGS) entry which is preliminary data.</text>
</comment>
<dbReference type="SUPFAM" id="SSF160527">
    <property type="entry name" value="V-type ATPase subunit E-like"/>
    <property type="match status" value="1"/>
</dbReference>
<gene>
    <name evidence="21" type="ORF">EOD39_5636</name>
</gene>
<proteinExistence type="inferred from homology"/>
<dbReference type="InterPro" id="IPR036834">
    <property type="entry name" value="Bcl-2-like_sf"/>
</dbReference>
<dbReference type="GO" id="GO:0005634">
    <property type="term" value="C:nucleus"/>
    <property type="evidence" value="ECO:0007669"/>
    <property type="project" value="UniProtKB-SubCell"/>
</dbReference>
<evidence type="ECO:0000256" key="3">
    <source>
        <dbReference type="ARBA" id="ARBA00011903"/>
    </source>
</evidence>
<dbReference type="SUPFAM" id="SSF56854">
    <property type="entry name" value="Bcl-2 inhibitors of programmed cell death"/>
    <property type="match status" value="1"/>
</dbReference>
<accession>A0A444UDG2</accession>
<dbReference type="Pfam" id="PF00856">
    <property type="entry name" value="SET"/>
    <property type="match status" value="1"/>
</dbReference>
<evidence type="ECO:0000256" key="11">
    <source>
        <dbReference type="ARBA" id="ARBA00022842"/>
    </source>
</evidence>
<evidence type="ECO:0000259" key="18">
    <source>
        <dbReference type="PROSITE" id="PS50011"/>
    </source>
</evidence>
<name>A0A444UDG2_ACIRT</name>
<dbReference type="SUPFAM" id="SSF56112">
    <property type="entry name" value="Protein kinase-like (PK-like)"/>
    <property type="match status" value="1"/>
</dbReference>
<evidence type="ECO:0000256" key="2">
    <source>
        <dbReference type="ARBA" id="ARBA00005901"/>
    </source>
</evidence>
<keyword evidence="5" id="KW-0808">Transferase</keyword>
<dbReference type="Pfam" id="PF06393">
    <property type="entry name" value="BID"/>
    <property type="match status" value="1"/>
</dbReference>
<evidence type="ECO:0000256" key="7">
    <source>
        <dbReference type="ARBA" id="ARBA00022741"/>
    </source>
</evidence>
<dbReference type="Gene3D" id="3.30.2320.30">
    <property type="entry name" value="ATP synthase, E subunit, C-terminal"/>
    <property type="match status" value="1"/>
</dbReference>
<keyword evidence="10 16" id="KW-0067">ATP-binding</keyword>
<comment type="similarity">
    <text evidence="2">Belongs to the V-ATPase E subunit family.</text>
</comment>
<keyword evidence="11" id="KW-0460">Magnesium</keyword>
<comment type="function">
    <text evidence="15">Subunit of the V1 complex of vacuolar(H+)-ATPase (V-ATPase), a multisubunit enzyme composed of a peripheral complex (V1) that hydrolyzes ATP and a membrane integral complex (V0) that translocates protons. V-ATPase is responsible for acidifying and maintaining the pH of intracellular compartments and in some cell types, is targeted to the plasma membrane, where it is responsible for acidifying the extracellular environment.</text>
</comment>
<dbReference type="GO" id="GO:0005524">
    <property type="term" value="F:ATP binding"/>
    <property type="evidence" value="ECO:0007669"/>
    <property type="project" value="UniProtKB-UniRule"/>
</dbReference>
<dbReference type="InterPro" id="IPR046341">
    <property type="entry name" value="SET_dom_sf"/>
</dbReference>
<evidence type="ECO:0000256" key="15">
    <source>
        <dbReference type="ARBA" id="ARBA00045737"/>
    </source>
</evidence>
<dbReference type="PANTHER" id="PTHR47306:SF2">
    <property type="entry name" value="CORE-BINDING (CB) DOMAIN-CONTAINING PROTEIN"/>
    <property type="match status" value="1"/>
</dbReference>
<dbReference type="Gene3D" id="1.10.510.10">
    <property type="entry name" value="Transferase(Phosphotransferase) domain 1"/>
    <property type="match status" value="1"/>
</dbReference>
<feature type="compositionally biased region" description="Acidic residues" evidence="17">
    <location>
        <begin position="20"/>
        <end position="29"/>
    </location>
</feature>
<feature type="region of interest" description="Disordered" evidence="17">
    <location>
        <begin position="1405"/>
        <end position="1426"/>
    </location>
</feature>
<dbReference type="PANTHER" id="PTHR47306">
    <property type="entry name" value="SI:CH211-178J18.4-RELATED"/>
    <property type="match status" value="1"/>
</dbReference>
<evidence type="ECO:0000256" key="8">
    <source>
        <dbReference type="ARBA" id="ARBA00022777"/>
    </source>
</evidence>
<keyword evidence="14" id="KW-0539">Nucleus</keyword>
<evidence type="ECO:0000256" key="12">
    <source>
        <dbReference type="ARBA" id="ARBA00023065"/>
    </source>
</evidence>
<dbReference type="Gene3D" id="6.10.250.1620">
    <property type="match status" value="1"/>
</dbReference>
<dbReference type="SMART" id="SM00317">
    <property type="entry name" value="SET"/>
    <property type="match status" value="1"/>
</dbReference>
<feature type="region of interest" description="Disordered" evidence="17">
    <location>
        <begin position="135"/>
        <end position="190"/>
    </location>
</feature>
<organism evidence="21 22">
    <name type="scientific">Acipenser ruthenus</name>
    <name type="common">Sterlet sturgeon</name>
    <dbReference type="NCBI Taxonomy" id="7906"/>
    <lineage>
        <taxon>Eukaryota</taxon>
        <taxon>Metazoa</taxon>
        <taxon>Chordata</taxon>
        <taxon>Craniata</taxon>
        <taxon>Vertebrata</taxon>
        <taxon>Euteleostomi</taxon>
        <taxon>Actinopterygii</taxon>
        <taxon>Chondrostei</taxon>
        <taxon>Acipenseriformes</taxon>
        <taxon>Acipenseridae</taxon>
        <taxon>Acipenser</taxon>
    </lineage>
</organism>